<evidence type="ECO:0000256" key="2">
    <source>
        <dbReference type="ARBA" id="ARBA00023125"/>
    </source>
</evidence>
<keyword evidence="2 4" id="KW-0238">DNA-binding</keyword>
<dbReference type="Pfam" id="PF00440">
    <property type="entry name" value="TetR_N"/>
    <property type="match status" value="1"/>
</dbReference>
<proteinExistence type="predicted"/>
<dbReference type="EMBL" id="BAAAVI010000017">
    <property type="protein sequence ID" value="GAA2868462.1"/>
    <property type="molecule type" value="Genomic_DNA"/>
</dbReference>
<dbReference type="InterPro" id="IPR001647">
    <property type="entry name" value="HTH_TetR"/>
</dbReference>
<dbReference type="SUPFAM" id="SSF46689">
    <property type="entry name" value="Homeodomain-like"/>
    <property type="match status" value="1"/>
</dbReference>
<dbReference type="Gene3D" id="1.10.10.60">
    <property type="entry name" value="Homeodomain-like"/>
    <property type="match status" value="1"/>
</dbReference>
<dbReference type="PANTHER" id="PTHR30055">
    <property type="entry name" value="HTH-TYPE TRANSCRIPTIONAL REGULATOR RUTR"/>
    <property type="match status" value="1"/>
</dbReference>
<dbReference type="InterPro" id="IPR050109">
    <property type="entry name" value="HTH-type_TetR-like_transc_reg"/>
</dbReference>
<feature type="domain" description="HTH tetR-type" evidence="5">
    <location>
        <begin position="11"/>
        <end position="71"/>
    </location>
</feature>
<keyword evidence="3" id="KW-0804">Transcription</keyword>
<feature type="DNA-binding region" description="H-T-H motif" evidence="4">
    <location>
        <begin position="34"/>
        <end position="53"/>
    </location>
</feature>
<dbReference type="PRINTS" id="PR00455">
    <property type="entry name" value="HTHTETR"/>
</dbReference>
<dbReference type="PROSITE" id="PS50977">
    <property type="entry name" value="HTH_TETR_2"/>
    <property type="match status" value="1"/>
</dbReference>
<evidence type="ECO:0000256" key="3">
    <source>
        <dbReference type="ARBA" id="ARBA00023163"/>
    </source>
</evidence>
<dbReference type="InterPro" id="IPR009057">
    <property type="entry name" value="Homeodomain-like_sf"/>
</dbReference>
<dbReference type="RefSeq" id="WP_344971291.1">
    <property type="nucleotide sequence ID" value="NZ_BAAAVI010000017.1"/>
</dbReference>
<dbReference type="Gene3D" id="1.10.357.10">
    <property type="entry name" value="Tetracycline Repressor, domain 2"/>
    <property type="match status" value="1"/>
</dbReference>
<keyword evidence="7" id="KW-1185">Reference proteome</keyword>
<evidence type="ECO:0000313" key="7">
    <source>
        <dbReference type="Proteomes" id="UP001500831"/>
    </source>
</evidence>
<reference evidence="6 7" key="1">
    <citation type="journal article" date="2019" name="Int. J. Syst. Evol. Microbiol.">
        <title>The Global Catalogue of Microorganisms (GCM) 10K type strain sequencing project: providing services to taxonomists for standard genome sequencing and annotation.</title>
        <authorList>
            <consortium name="The Broad Institute Genomics Platform"/>
            <consortium name="The Broad Institute Genome Sequencing Center for Infectious Disease"/>
            <person name="Wu L."/>
            <person name="Ma J."/>
        </authorList>
    </citation>
    <scope>NUCLEOTIDE SEQUENCE [LARGE SCALE GENOMIC DNA]</scope>
    <source>
        <strain evidence="6 7">JCM 6242</strain>
    </source>
</reference>
<dbReference type="Proteomes" id="UP001500831">
    <property type="component" value="Unassembled WGS sequence"/>
</dbReference>
<accession>A0ABN3VWQ1</accession>
<protein>
    <submittedName>
        <fullName evidence="6">TetR/AcrR family transcriptional regulator</fullName>
    </submittedName>
</protein>
<keyword evidence="1" id="KW-0805">Transcription regulation</keyword>
<name>A0ABN3VWQ1_9ACTN</name>
<organism evidence="6 7">
    <name type="scientific">Streptosporangium fragile</name>
    <dbReference type="NCBI Taxonomy" id="46186"/>
    <lineage>
        <taxon>Bacteria</taxon>
        <taxon>Bacillati</taxon>
        <taxon>Actinomycetota</taxon>
        <taxon>Actinomycetes</taxon>
        <taxon>Streptosporangiales</taxon>
        <taxon>Streptosporangiaceae</taxon>
        <taxon>Streptosporangium</taxon>
    </lineage>
</organism>
<evidence type="ECO:0000256" key="1">
    <source>
        <dbReference type="ARBA" id="ARBA00023015"/>
    </source>
</evidence>
<gene>
    <name evidence="6" type="ORF">GCM10010517_28260</name>
</gene>
<evidence type="ECO:0000256" key="4">
    <source>
        <dbReference type="PROSITE-ProRule" id="PRU00335"/>
    </source>
</evidence>
<sequence>MSEGLRERKKRETRQRISDIATGLFLERGFDNVTVAEVARVADVSVNTVFNYFKTKEDLLFDREGEMEDLPGKVVRERRPGESALAALRRDFLDAVDTRDYRYGFHEGSDRFARMIAASPSLNARLWTLNEAREEALARTLADEAGADAGDPTPALAAAQICAVLRRLSAYAVQRMIAGETVEAIAPHLRQHAELAFDQLESGIGAYCVRREAAPENA</sequence>
<evidence type="ECO:0000259" key="5">
    <source>
        <dbReference type="PROSITE" id="PS50977"/>
    </source>
</evidence>
<dbReference type="PANTHER" id="PTHR30055:SF234">
    <property type="entry name" value="HTH-TYPE TRANSCRIPTIONAL REGULATOR BETI"/>
    <property type="match status" value="1"/>
</dbReference>
<comment type="caution">
    <text evidence="6">The sequence shown here is derived from an EMBL/GenBank/DDBJ whole genome shotgun (WGS) entry which is preliminary data.</text>
</comment>
<evidence type="ECO:0000313" key="6">
    <source>
        <dbReference type="EMBL" id="GAA2868462.1"/>
    </source>
</evidence>